<evidence type="ECO:0000256" key="2">
    <source>
        <dbReference type="ARBA" id="ARBA00022596"/>
    </source>
</evidence>
<evidence type="ECO:0000256" key="1">
    <source>
        <dbReference type="ARBA" id="ARBA00022490"/>
    </source>
</evidence>
<dbReference type="Proteomes" id="UP000230607">
    <property type="component" value="Chromosome 1"/>
</dbReference>
<evidence type="ECO:0000313" key="5">
    <source>
        <dbReference type="EMBL" id="SMH72518.1"/>
    </source>
</evidence>
<evidence type="ECO:0000259" key="4">
    <source>
        <dbReference type="SMART" id="SM00988"/>
    </source>
</evidence>
<accession>A0A2H1FIC1</accession>
<dbReference type="GO" id="GO:0006457">
    <property type="term" value="P:protein folding"/>
    <property type="evidence" value="ECO:0007669"/>
    <property type="project" value="InterPro"/>
</dbReference>
<keyword evidence="1" id="KW-0963">Cytoplasm</keyword>
<dbReference type="InterPro" id="IPR012406">
    <property type="entry name" value="UreE"/>
</dbReference>
<keyword evidence="6" id="KW-1185">Reference proteome</keyword>
<dbReference type="RefSeq" id="WP_157928269.1">
    <property type="nucleotide sequence ID" value="NZ_LT841358.1"/>
</dbReference>
<evidence type="ECO:0000313" key="6">
    <source>
        <dbReference type="Proteomes" id="UP000230607"/>
    </source>
</evidence>
<name>A0A2H1FIC1_9ARCH</name>
<proteinExistence type="inferred from homology"/>
<dbReference type="Pfam" id="PF02814">
    <property type="entry name" value="UreE_N"/>
    <property type="match status" value="1"/>
</dbReference>
<evidence type="ECO:0000256" key="3">
    <source>
        <dbReference type="ARBA" id="ARBA00023186"/>
    </source>
</evidence>
<organism evidence="5 6">
    <name type="scientific">Candidatus Nitrosotalea okcheonensis</name>
    <dbReference type="NCBI Taxonomy" id="1903276"/>
    <lineage>
        <taxon>Archaea</taxon>
        <taxon>Nitrososphaerota</taxon>
        <taxon>Nitrososphaeria</taxon>
        <taxon>Nitrosotaleales</taxon>
        <taxon>Nitrosotaleaceae</taxon>
        <taxon>Nitrosotalea</taxon>
    </lineage>
</organism>
<dbReference type="SMART" id="SM00988">
    <property type="entry name" value="UreE_N"/>
    <property type="match status" value="1"/>
</dbReference>
<dbReference type="SUPFAM" id="SSF69737">
    <property type="entry name" value="Urease metallochaperone UreE, C-terminal domain"/>
    <property type="match status" value="1"/>
</dbReference>
<gene>
    <name evidence="5" type="ORF">NCS_30358</name>
</gene>
<dbReference type="HAMAP" id="MF_00822">
    <property type="entry name" value="UreE"/>
    <property type="match status" value="1"/>
</dbReference>
<dbReference type="SUPFAM" id="SSF69287">
    <property type="entry name" value="Urease metallochaperone UreE, N-terminal domain"/>
    <property type="match status" value="1"/>
</dbReference>
<keyword evidence="2" id="KW-0533">Nickel</keyword>
<feature type="domain" description="UreE urease accessory N-terminal" evidence="4">
    <location>
        <begin position="13"/>
        <end position="79"/>
    </location>
</feature>
<dbReference type="GO" id="GO:0005737">
    <property type="term" value="C:cytoplasm"/>
    <property type="evidence" value="ECO:0007669"/>
    <property type="project" value="InterPro"/>
</dbReference>
<reference evidence="6" key="1">
    <citation type="submission" date="2017-03" db="EMBL/GenBank/DDBJ databases">
        <authorList>
            <person name="Herbold C."/>
        </authorList>
    </citation>
    <scope>NUCLEOTIDE SEQUENCE [LARGE SCALE GENOMIC DNA]</scope>
</reference>
<dbReference type="OrthoDB" id="2171at2157"/>
<dbReference type="InterPro" id="IPR004029">
    <property type="entry name" value="UreE_N"/>
</dbReference>
<dbReference type="EMBL" id="LT841358">
    <property type="protein sequence ID" value="SMH72518.1"/>
    <property type="molecule type" value="Genomic_DNA"/>
</dbReference>
<sequence>MLLINSIVGNIFQDPFLRDKFKKLSTEKCERIKISRIELEKNRFRRNTDKGTDVGIALESDKKLHNGDVLLDEIDKFIIVEQMPEKVISINIRGDLNMVKKIMPVVGHIIGNRHRPIQIDDEGVIYFPVMAESEIETFSHLFGNLVNHMDINIQERIFEPEDSLNVHEH</sequence>
<dbReference type="InterPro" id="IPR036118">
    <property type="entry name" value="UreE_N_sf"/>
</dbReference>
<keyword evidence="3" id="KW-0143">Chaperone</keyword>
<protein>
    <submittedName>
        <fullName evidence="5">Urease accessory protein</fullName>
    </submittedName>
</protein>
<dbReference type="AlphaFoldDB" id="A0A2H1FIC1"/>
<dbReference type="GO" id="GO:0016151">
    <property type="term" value="F:nickel cation binding"/>
    <property type="evidence" value="ECO:0007669"/>
    <property type="project" value="InterPro"/>
</dbReference>
<dbReference type="Gene3D" id="2.60.260.20">
    <property type="entry name" value="Urease metallochaperone UreE, N-terminal domain"/>
    <property type="match status" value="1"/>
</dbReference>